<dbReference type="PROSITE" id="PS50089">
    <property type="entry name" value="ZF_RING_2"/>
    <property type="match status" value="1"/>
</dbReference>
<evidence type="ECO:0000256" key="5">
    <source>
        <dbReference type="SAM" id="Coils"/>
    </source>
</evidence>
<sequence length="259" mass="29365">MPSPSHHPTRSSRVHPQSKRDKIKHDVIEISSDEEESPQTPHPSVVADYRRQLNKLREESVKYKKDFERASRELTDARAEIQQLQTRHKPDNGKILLDTAQVTDHLDCEICTSRMWTPYILPDCGHAFCQSCLQDWFSTTKVQFLATHPENDPNRLHSTAILVNLLQTIAQNPQYANLPHLTAMITQNMPPNPTYSCPTCREPVRSRPTEAFGLKALVRTIAIATGEKSPKKKPQAGRKRKAPGNAPGPWDGFFPPRKP</sequence>
<dbReference type="Pfam" id="PF00097">
    <property type="entry name" value="zf-C3HC4"/>
    <property type="match status" value="1"/>
</dbReference>
<reference evidence="9" key="2">
    <citation type="submission" date="2015-01" db="EMBL/GenBank/DDBJ databases">
        <title>Evolutionary Origins and Diversification of the Mycorrhizal Mutualists.</title>
        <authorList>
            <consortium name="DOE Joint Genome Institute"/>
            <consortium name="Mycorrhizal Genomics Consortium"/>
            <person name="Kohler A."/>
            <person name="Kuo A."/>
            <person name="Nagy L.G."/>
            <person name="Floudas D."/>
            <person name="Copeland A."/>
            <person name="Barry K.W."/>
            <person name="Cichocki N."/>
            <person name="Veneault-Fourrey C."/>
            <person name="LaButti K."/>
            <person name="Lindquist E.A."/>
            <person name="Lipzen A."/>
            <person name="Lundell T."/>
            <person name="Morin E."/>
            <person name="Murat C."/>
            <person name="Riley R."/>
            <person name="Ohm R."/>
            <person name="Sun H."/>
            <person name="Tunlid A."/>
            <person name="Henrissat B."/>
            <person name="Grigoriev I.V."/>
            <person name="Hibbett D.S."/>
            <person name="Martin F."/>
        </authorList>
    </citation>
    <scope>NUCLEOTIDE SEQUENCE [LARGE SCALE GENOMIC DNA]</scope>
    <source>
        <strain evidence="9">h7</strain>
    </source>
</reference>
<feature type="compositionally biased region" description="Basic residues" evidence="6">
    <location>
        <begin position="230"/>
        <end position="242"/>
    </location>
</feature>
<dbReference type="InterPro" id="IPR018957">
    <property type="entry name" value="Znf_C3HC4_RING-type"/>
</dbReference>
<evidence type="ECO:0000256" key="1">
    <source>
        <dbReference type="ARBA" id="ARBA00022723"/>
    </source>
</evidence>
<feature type="region of interest" description="Disordered" evidence="6">
    <location>
        <begin position="1"/>
        <end position="45"/>
    </location>
</feature>
<dbReference type="Proteomes" id="UP000053424">
    <property type="component" value="Unassembled WGS sequence"/>
</dbReference>
<feature type="domain" description="RING-type" evidence="7">
    <location>
        <begin position="108"/>
        <end position="201"/>
    </location>
</feature>
<evidence type="ECO:0000256" key="6">
    <source>
        <dbReference type="SAM" id="MobiDB-lite"/>
    </source>
</evidence>
<dbReference type="EMBL" id="KN831772">
    <property type="protein sequence ID" value="KIM45095.1"/>
    <property type="molecule type" value="Genomic_DNA"/>
</dbReference>
<feature type="coiled-coil region" evidence="5">
    <location>
        <begin position="46"/>
        <end position="87"/>
    </location>
</feature>
<dbReference type="PANTHER" id="PTHR23041">
    <property type="entry name" value="RING FINGER DOMAIN-CONTAINING"/>
    <property type="match status" value="1"/>
</dbReference>
<keyword evidence="5" id="KW-0175">Coiled coil</keyword>
<evidence type="ECO:0000256" key="3">
    <source>
        <dbReference type="ARBA" id="ARBA00022833"/>
    </source>
</evidence>
<dbReference type="HOGENOM" id="CLU_057727_0_0_1"/>
<dbReference type="GO" id="GO:0008270">
    <property type="term" value="F:zinc ion binding"/>
    <property type="evidence" value="ECO:0007669"/>
    <property type="project" value="UniProtKB-KW"/>
</dbReference>
<proteinExistence type="predicted"/>
<keyword evidence="1" id="KW-0479">Metal-binding</keyword>
<dbReference type="InterPro" id="IPR017907">
    <property type="entry name" value="Znf_RING_CS"/>
</dbReference>
<dbReference type="InterPro" id="IPR001841">
    <property type="entry name" value="Znf_RING"/>
</dbReference>
<dbReference type="InterPro" id="IPR013083">
    <property type="entry name" value="Znf_RING/FYVE/PHD"/>
</dbReference>
<protein>
    <recommendedName>
        <fullName evidence="7">RING-type domain-containing protein</fullName>
    </recommendedName>
</protein>
<dbReference type="AlphaFoldDB" id="A0A0C3C8G5"/>
<gene>
    <name evidence="8" type="ORF">M413DRAFT_441758</name>
</gene>
<feature type="region of interest" description="Disordered" evidence="6">
    <location>
        <begin position="223"/>
        <end position="259"/>
    </location>
</feature>
<organism evidence="8 9">
    <name type="scientific">Hebeloma cylindrosporum</name>
    <dbReference type="NCBI Taxonomy" id="76867"/>
    <lineage>
        <taxon>Eukaryota</taxon>
        <taxon>Fungi</taxon>
        <taxon>Dikarya</taxon>
        <taxon>Basidiomycota</taxon>
        <taxon>Agaricomycotina</taxon>
        <taxon>Agaricomycetes</taxon>
        <taxon>Agaricomycetidae</taxon>
        <taxon>Agaricales</taxon>
        <taxon>Agaricineae</taxon>
        <taxon>Hymenogastraceae</taxon>
        <taxon>Hebeloma</taxon>
    </lineage>
</organism>
<evidence type="ECO:0000259" key="7">
    <source>
        <dbReference type="PROSITE" id="PS50089"/>
    </source>
</evidence>
<name>A0A0C3C8G5_HEBCY</name>
<dbReference type="PROSITE" id="PS00518">
    <property type="entry name" value="ZF_RING_1"/>
    <property type="match status" value="1"/>
</dbReference>
<reference evidence="8 9" key="1">
    <citation type="submission" date="2014-04" db="EMBL/GenBank/DDBJ databases">
        <authorList>
            <consortium name="DOE Joint Genome Institute"/>
            <person name="Kuo A."/>
            <person name="Gay G."/>
            <person name="Dore J."/>
            <person name="Kohler A."/>
            <person name="Nagy L.G."/>
            <person name="Floudas D."/>
            <person name="Copeland A."/>
            <person name="Barry K.W."/>
            <person name="Cichocki N."/>
            <person name="Veneault-Fourrey C."/>
            <person name="LaButti K."/>
            <person name="Lindquist E.A."/>
            <person name="Lipzen A."/>
            <person name="Lundell T."/>
            <person name="Morin E."/>
            <person name="Murat C."/>
            <person name="Sun H."/>
            <person name="Tunlid A."/>
            <person name="Henrissat B."/>
            <person name="Grigoriev I.V."/>
            <person name="Hibbett D.S."/>
            <person name="Martin F."/>
            <person name="Nordberg H.P."/>
            <person name="Cantor M.N."/>
            <person name="Hua S.X."/>
        </authorList>
    </citation>
    <scope>NUCLEOTIDE SEQUENCE [LARGE SCALE GENOMIC DNA]</scope>
    <source>
        <strain evidence="9">h7</strain>
    </source>
</reference>
<keyword evidence="2 4" id="KW-0863">Zinc-finger</keyword>
<evidence type="ECO:0000256" key="4">
    <source>
        <dbReference type="PROSITE-ProRule" id="PRU00175"/>
    </source>
</evidence>
<evidence type="ECO:0000256" key="2">
    <source>
        <dbReference type="ARBA" id="ARBA00022771"/>
    </source>
</evidence>
<dbReference type="Gene3D" id="3.30.40.10">
    <property type="entry name" value="Zinc/RING finger domain, C3HC4 (zinc finger)"/>
    <property type="match status" value="1"/>
</dbReference>
<feature type="compositionally biased region" description="Basic residues" evidence="6">
    <location>
        <begin position="7"/>
        <end position="17"/>
    </location>
</feature>
<dbReference type="PANTHER" id="PTHR23041:SF78">
    <property type="entry name" value="E3 UBIQUITIN-PROTEIN LIGASE RNF4"/>
    <property type="match status" value="1"/>
</dbReference>
<dbReference type="STRING" id="686832.A0A0C3C8G5"/>
<dbReference type="OrthoDB" id="3219336at2759"/>
<dbReference type="SMART" id="SM00184">
    <property type="entry name" value="RING"/>
    <property type="match status" value="1"/>
</dbReference>
<accession>A0A0C3C8G5</accession>
<keyword evidence="9" id="KW-1185">Reference proteome</keyword>
<feature type="compositionally biased region" description="Basic and acidic residues" evidence="6">
    <location>
        <begin position="18"/>
        <end position="28"/>
    </location>
</feature>
<keyword evidence="3" id="KW-0862">Zinc</keyword>
<evidence type="ECO:0000313" key="8">
    <source>
        <dbReference type="EMBL" id="KIM45095.1"/>
    </source>
</evidence>
<dbReference type="SUPFAM" id="SSF57850">
    <property type="entry name" value="RING/U-box"/>
    <property type="match status" value="1"/>
</dbReference>
<evidence type="ECO:0000313" key="9">
    <source>
        <dbReference type="Proteomes" id="UP000053424"/>
    </source>
</evidence>
<dbReference type="InterPro" id="IPR047134">
    <property type="entry name" value="RNF4"/>
</dbReference>